<proteinExistence type="predicted"/>
<sequence length="111" mass="12661">MRLMKLSVPRKSANWSLFESLHRLLKVLTGLALSPIMCSFNRRRKGRNPFTCGQRGCLRLRPVLTWSTRQFRANCHLATGSSFEPDFDEDRRSNGLPKGGPLPLNWSFGRG</sequence>
<name>A0A448XCY0_9PLAT</name>
<evidence type="ECO:0000313" key="2">
    <source>
        <dbReference type="EMBL" id="VEL33665.1"/>
    </source>
</evidence>
<reference evidence="2" key="1">
    <citation type="submission" date="2018-11" db="EMBL/GenBank/DDBJ databases">
        <authorList>
            <consortium name="Pathogen Informatics"/>
        </authorList>
    </citation>
    <scope>NUCLEOTIDE SEQUENCE</scope>
</reference>
<organism evidence="2 3">
    <name type="scientific">Protopolystoma xenopodis</name>
    <dbReference type="NCBI Taxonomy" id="117903"/>
    <lineage>
        <taxon>Eukaryota</taxon>
        <taxon>Metazoa</taxon>
        <taxon>Spiralia</taxon>
        <taxon>Lophotrochozoa</taxon>
        <taxon>Platyhelminthes</taxon>
        <taxon>Monogenea</taxon>
        <taxon>Polyopisthocotylea</taxon>
        <taxon>Polystomatidea</taxon>
        <taxon>Polystomatidae</taxon>
        <taxon>Protopolystoma</taxon>
    </lineage>
</organism>
<dbReference type="EMBL" id="CAAALY010246187">
    <property type="protein sequence ID" value="VEL33665.1"/>
    <property type="molecule type" value="Genomic_DNA"/>
</dbReference>
<dbReference type="Proteomes" id="UP000784294">
    <property type="component" value="Unassembled WGS sequence"/>
</dbReference>
<protein>
    <submittedName>
        <fullName evidence="2">Uncharacterized protein</fullName>
    </submittedName>
</protein>
<comment type="caution">
    <text evidence="2">The sequence shown here is derived from an EMBL/GenBank/DDBJ whole genome shotgun (WGS) entry which is preliminary data.</text>
</comment>
<evidence type="ECO:0000313" key="3">
    <source>
        <dbReference type="Proteomes" id="UP000784294"/>
    </source>
</evidence>
<evidence type="ECO:0000256" key="1">
    <source>
        <dbReference type="SAM" id="MobiDB-lite"/>
    </source>
</evidence>
<dbReference type="AlphaFoldDB" id="A0A448XCY0"/>
<feature type="region of interest" description="Disordered" evidence="1">
    <location>
        <begin position="82"/>
        <end position="111"/>
    </location>
</feature>
<accession>A0A448XCY0</accession>
<gene>
    <name evidence="2" type="ORF">PXEA_LOCUS27105</name>
</gene>
<keyword evidence="3" id="KW-1185">Reference proteome</keyword>